<dbReference type="VEuPathDB" id="MicrosporidiaDB:VCUG_01977"/>
<evidence type="ECO:0008006" key="7">
    <source>
        <dbReference type="Google" id="ProtNLM"/>
    </source>
</evidence>
<dbReference type="OMA" id="GYKESYN"/>
<accession>L2GSD8</accession>
<dbReference type="Proteomes" id="UP000011081">
    <property type="component" value="Unassembled WGS sequence"/>
</dbReference>
<dbReference type="GeneID" id="19879846"/>
<dbReference type="RefSeq" id="XP_008074971.1">
    <property type="nucleotide sequence ID" value="XM_008076780.1"/>
</dbReference>
<dbReference type="Pfam" id="PF01715">
    <property type="entry name" value="IPPT"/>
    <property type="match status" value="2"/>
</dbReference>
<evidence type="ECO:0000256" key="4">
    <source>
        <dbReference type="ARBA" id="ARBA00022840"/>
    </source>
</evidence>
<dbReference type="GO" id="GO:0006400">
    <property type="term" value="P:tRNA modification"/>
    <property type="evidence" value="ECO:0007669"/>
    <property type="project" value="TreeGrafter"/>
</dbReference>
<dbReference type="GO" id="GO:0005524">
    <property type="term" value="F:ATP binding"/>
    <property type="evidence" value="ECO:0007669"/>
    <property type="project" value="UniProtKB-KW"/>
</dbReference>
<evidence type="ECO:0000313" key="5">
    <source>
        <dbReference type="EMBL" id="ELA46544.2"/>
    </source>
</evidence>
<dbReference type="EMBL" id="GL877441">
    <property type="protein sequence ID" value="ELA46544.2"/>
    <property type="molecule type" value="Genomic_DNA"/>
</dbReference>
<evidence type="ECO:0000313" key="6">
    <source>
        <dbReference type="Proteomes" id="UP000011081"/>
    </source>
</evidence>
<sequence>MHQMICIAGATGTGKTALALKIAHQLNTKILSCDSVQIFSELNIGSNKERDNHLMIDVKGYGEKYDVQKYVNDSLAVINEMEERARLPVRVLVVGGCGLYMERLSRCYESVVKVFLFKNREVLYRELDRRCEEMVLNGLLEETLLVCVGGNFNGDRTATDREKRLISADELEEGIVSAGHSKRGVGGSFQDVEDGCRNGNNEVLKGSVGNRNFAGNGEKSRIDSTTVANEEIARRGSEHLINMSIDAAKQDKCSSTSTQLLPIGYKESYNFLMAGDYSYGAFKAFLNTFKKNTRNYVRRQETFFKRKNYVFVNAEREDLMEKVLRIINGERAGDEYTFKYFKMMKEYKSEEKHFKTEEEYEAFRKRCYYLG</sequence>
<dbReference type="OrthoDB" id="2195148at2759"/>
<keyword evidence="4" id="KW-0067">ATP-binding</keyword>
<dbReference type="InterPro" id="IPR027417">
    <property type="entry name" value="P-loop_NTPase"/>
</dbReference>
<evidence type="ECO:0000256" key="3">
    <source>
        <dbReference type="ARBA" id="ARBA00022741"/>
    </source>
</evidence>
<dbReference type="HOGENOM" id="CLU_659824_0_0_1"/>
<protein>
    <recommendedName>
        <fullName evidence="7">tRNA dimethylallyltransferase</fullName>
    </recommendedName>
</protein>
<organism evidence="5 6">
    <name type="scientific">Vavraia culicis (isolate floridensis)</name>
    <name type="common">Microsporidian parasite</name>
    <dbReference type="NCBI Taxonomy" id="948595"/>
    <lineage>
        <taxon>Eukaryota</taxon>
        <taxon>Fungi</taxon>
        <taxon>Fungi incertae sedis</taxon>
        <taxon>Microsporidia</taxon>
        <taxon>Pleistophoridae</taxon>
        <taxon>Vavraia</taxon>
    </lineage>
</organism>
<keyword evidence="3" id="KW-0547">Nucleotide-binding</keyword>
<dbReference type="InParanoid" id="L2GSD8"/>
<dbReference type="Gene3D" id="3.40.50.300">
    <property type="entry name" value="P-loop containing nucleotide triphosphate hydrolases"/>
    <property type="match status" value="2"/>
</dbReference>
<dbReference type="GO" id="GO:0052381">
    <property type="term" value="F:tRNA dimethylallyltransferase activity"/>
    <property type="evidence" value="ECO:0007669"/>
    <property type="project" value="TreeGrafter"/>
</dbReference>
<gene>
    <name evidence="5" type="ORF">VCUG_01977</name>
</gene>
<keyword evidence="2" id="KW-0808">Transferase</keyword>
<dbReference type="InterPro" id="IPR039657">
    <property type="entry name" value="Dimethylallyltransferase"/>
</dbReference>
<evidence type="ECO:0000256" key="2">
    <source>
        <dbReference type="ARBA" id="ARBA00022679"/>
    </source>
</evidence>
<dbReference type="SUPFAM" id="SSF52540">
    <property type="entry name" value="P-loop containing nucleoside triphosphate hydrolases"/>
    <property type="match status" value="1"/>
</dbReference>
<dbReference type="AlphaFoldDB" id="L2GSD8"/>
<name>L2GSD8_VAVCU</name>
<evidence type="ECO:0000256" key="1">
    <source>
        <dbReference type="ARBA" id="ARBA00005842"/>
    </source>
</evidence>
<reference evidence="6" key="1">
    <citation type="submission" date="2011-03" db="EMBL/GenBank/DDBJ databases">
        <title>The genome sequence of Vavraia culicis strain floridensis.</title>
        <authorList>
            <consortium name="The Broad Institute Genome Sequencing Platform"/>
            <person name="Cuomo C."/>
            <person name="Becnel J."/>
            <person name="Sanscrainte N."/>
            <person name="Young S.K."/>
            <person name="Zeng Q."/>
            <person name="Gargeya S."/>
            <person name="Fitzgerald M."/>
            <person name="Haas B."/>
            <person name="Abouelleil A."/>
            <person name="Alvarado L."/>
            <person name="Arachchi H.M."/>
            <person name="Berlin A."/>
            <person name="Chapman S.B."/>
            <person name="Gearin G."/>
            <person name="Goldberg J."/>
            <person name="Griggs A."/>
            <person name="Gujja S."/>
            <person name="Hansen M."/>
            <person name="Heiman D."/>
            <person name="Howarth C."/>
            <person name="Larimer J."/>
            <person name="Lui A."/>
            <person name="MacDonald P.J.P."/>
            <person name="McCowen C."/>
            <person name="Montmayeur A."/>
            <person name="Murphy C."/>
            <person name="Neiman D."/>
            <person name="Pearson M."/>
            <person name="Priest M."/>
            <person name="Roberts A."/>
            <person name="Saif S."/>
            <person name="Shea T."/>
            <person name="Sisk P."/>
            <person name="Stolte C."/>
            <person name="Sykes S."/>
            <person name="Wortman J."/>
            <person name="Nusbaum C."/>
            <person name="Birren B."/>
        </authorList>
    </citation>
    <scope>NUCLEOTIDE SEQUENCE [LARGE SCALE GENOMIC DNA]</scope>
    <source>
        <strain evidence="6">floridensis</strain>
    </source>
</reference>
<dbReference type="STRING" id="948595.L2GSD8"/>
<dbReference type="PANTHER" id="PTHR11088">
    <property type="entry name" value="TRNA DIMETHYLALLYLTRANSFERASE"/>
    <property type="match status" value="1"/>
</dbReference>
<dbReference type="PANTHER" id="PTHR11088:SF60">
    <property type="entry name" value="TRNA DIMETHYLALLYLTRANSFERASE"/>
    <property type="match status" value="1"/>
</dbReference>
<keyword evidence="6" id="KW-1185">Reference proteome</keyword>
<proteinExistence type="inferred from homology"/>
<comment type="similarity">
    <text evidence="1">Belongs to the IPP transferase family.</text>
</comment>